<accession>A0A8X6TSR4</accession>
<dbReference type="Proteomes" id="UP000887013">
    <property type="component" value="Unassembled WGS sequence"/>
</dbReference>
<keyword evidence="2" id="KW-1133">Transmembrane helix</keyword>
<gene>
    <name evidence="3" type="ORF">NPIL_513691</name>
</gene>
<sequence length="96" mass="11037">MRKSGVPNWLYIIHACTVFGISSNTKSIKIFALLVLLKIKKIRLRKQDSILESRADKCKDNYADSGNQCYGKETIKHSADQSSEEDHLPSRKLWRN</sequence>
<keyword evidence="2" id="KW-0472">Membrane</keyword>
<feature type="region of interest" description="Disordered" evidence="1">
    <location>
        <begin position="74"/>
        <end position="96"/>
    </location>
</feature>
<feature type="transmembrane region" description="Helical" evidence="2">
    <location>
        <begin position="12"/>
        <end position="37"/>
    </location>
</feature>
<dbReference type="EMBL" id="BMAW01112351">
    <property type="protein sequence ID" value="GFT52062.1"/>
    <property type="molecule type" value="Genomic_DNA"/>
</dbReference>
<reference evidence="3" key="1">
    <citation type="submission" date="2020-08" db="EMBL/GenBank/DDBJ databases">
        <title>Multicomponent nature underlies the extraordinary mechanical properties of spider dragline silk.</title>
        <authorList>
            <person name="Kono N."/>
            <person name="Nakamura H."/>
            <person name="Mori M."/>
            <person name="Yoshida Y."/>
            <person name="Ohtoshi R."/>
            <person name="Malay A.D."/>
            <person name="Moran D.A.P."/>
            <person name="Tomita M."/>
            <person name="Numata K."/>
            <person name="Arakawa K."/>
        </authorList>
    </citation>
    <scope>NUCLEOTIDE SEQUENCE</scope>
</reference>
<feature type="compositionally biased region" description="Basic and acidic residues" evidence="1">
    <location>
        <begin position="74"/>
        <end position="89"/>
    </location>
</feature>
<protein>
    <submittedName>
        <fullName evidence="3">Uncharacterized protein</fullName>
    </submittedName>
</protein>
<dbReference type="AlphaFoldDB" id="A0A8X6TSR4"/>
<organism evidence="3 4">
    <name type="scientific">Nephila pilipes</name>
    <name type="common">Giant wood spider</name>
    <name type="synonym">Nephila maculata</name>
    <dbReference type="NCBI Taxonomy" id="299642"/>
    <lineage>
        <taxon>Eukaryota</taxon>
        <taxon>Metazoa</taxon>
        <taxon>Ecdysozoa</taxon>
        <taxon>Arthropoda</taxon>
        <taxon>Chelicerata</taxon>
        <taxon>Arachnida</taxon>
        <taxon>Araneae</taxon>
        <taxon>Araneomorphae</taxon>
        <taxon>Entelegynae</taxon>
        <taxon>Araneoidea</taxon>
        <taxon>Nephilidae</taxon>
        <taxon>Nephila</taxon>
    </lineage>
</organism>
<evidence type="ECO:0000256" key="2">
    <source>
        <dbReference type="SAM" id="Phobius"/>
    </source>
</evidence>
<evidence type="ECO:0000313" key="3">
    <source>
        <dbReference type="EMBL" id="GFT52062.1"/>
    </source>
</evidence>
<evidence type="ECO:0000313" key="4">
    <source>
        <dbReference type="Proteomes" id="UP000887013"/>
    </source>
</evidence>
<name>A0A8X6TSR4_NEPPI</name>
<evidence type="ECO:0000256" key="1">
    <source>
        <dbReference type="SAM" id="MobiDB-lite"/>
    </source>
</evidence>
<keyword evidence="2" id="KW-0812">Transmembrane</keyword>
<keyword evidence="4" id="KW-1185">Reference proteome</keyword>
<proteinExistence type="predicted"/>
<comment type="caution">
    <text evidence="3">The sequence shown here is derived from an EMBL/GenBank/DDBJ whole genome shotgun (WGS) entry which is preliminary data.</text>
</comment>